<organism evidence="2">
    <name type="scientific">Trepomonas sp. PC1</name>
    <dbReference type="NCBI Taxonomy" id="1076344"/>
    <lineage>
        <taxon>Eukaryota</taxon>
        <taxon>Metamonada</taxon>
        <taxon>Diplomonadida</taxon>
        <taxon>Hexamitidae</taxon>
        <taxon>Hexamitinae</taxon>
        <taxon>Trepomonas</taxon>
    </lineage>
</organism>
<feature type="non-terminal residue" evidence="2">
    <location>
        <position position="267"/>
    </location>
</feature>
<sequence>KFLENLQDQLDNESFTLIKQQTQKLIQVEQALLQTQNELLVLKQKEQQSEQEKDFLRHQIQNLGENLTQAQISVREKCNLESSLLQSKSANVNLEQCLNQQNQTIAELTEQNRCIQLEHHQLKNQLISQIQTLESQLQEQNNQFNRQQGQSSVLSQDNEVLAKVANRCQQNLQTIQTNFKSALQHIHTQQTDLNKLKSANQFLLHNLSQKIDQNLVLKFETASVKQKVASKLLQFLNASRFIKLLKFKVQVGKNEDIKRDLFGLWNL</sequence>
<keyword evidence="1" id="KW-0175">Coiled coil</keyword>
<proteinExistence type="predicted"/>
<evidence type="ECO:0000313" key="2">
    <source>
        <dbReference type="EMBL" id="JAP94348.1"/>
    </source>
</evidence>
<evidence type="ECO:0000256" key="1">
    <source>
        <dbReference type="SAM" id="Coils"/>
    </source>
</evidence>
<name>A0A146KDR8_9EUKA</name>
<accession>A0A146KDR8</accession>
<dbReference type="EMBL" id="GDID01002258">
    <property type="protein sequence ID" value="JAP94348.1"/>
    <property type="molecule type" value="Transcribed_RNA"/>
</dbReference>
<dbReference type="AlphaFoldDB" id="A0A146KDR8"/>
<feature type="non-terminal residue" evidence="2">
    <location>
        <position position="1"/>
    </location>
</feature>
<reference evidence="2" key="1">
    <citation type="submission" date="2015-07" db="EMBL/GenBank/DDBJ databases">
        <title>Adaptation to a free-living lifestyle via gene acquisitions in the diplomonad Trepomonas sp. PC1.</title>
        <authorList>
            <person name="Xu F."/>
            <person name="Jerlstrom-Hultqvist J."/>
            <person name="Kolisko M."/>
            <person name="Simpson A.G.B."/>
            <person name="Roger A.J."/>
            <person name="Svard S.G."/>
            <person name="Andersson J.O."/>
        </authorList>
    </citation>
    <scope>NUCLEOTIDE SEQUENCE</scope>
    <source>
        <strain evidence="2">PC1</strain>
    </source>
</reference>
<gene>
    <name evidence="2" type="ORF">TPC1_13032</name>
</gene>
<protein>
    <submittedName>
        <fullName evidence="2">Uncharacterized protein</fullName>
    </submittedName>
</protein>
<feature type="coiled-coil region" evidence="1">
    <location>
        <begin position="18"/>
        <end position="66"/>
    </location>
</feature>
<feature type="coiled-coil region" evidence="1">
    <location>
        <begin position="91"/>
        <end position="150"/>
    </location>
</feature>